<dbReference type="Pfam" id="PF00646">
    <property type="entry name" value="F-box"/>
    <property type="match status" value="1"/>
</dbReference>
<dbReference type="Gene3D" id="1.20.1280.50">
    <property type="match status" value="1"/>
</dbReference>
<comment type="caution">
    <text evidence="3">The sequence shown here is derived from an EMBL/GenBank/DDBJ whole genome shotgun (WGS) entry which is preliminary data.</text>
</comment>
<dbReference type="SMART" id="SM00256">
    <property type="entry name" value="FBOX"/>
    <property type="match status" value="1"/>
</dbReference>
<dbReference type="GO" id="GO:0032436">
    <property type="term" value="P:positive regulation of proteasomal ubiquitin-dependent protein catabolic process"/>
    <property type="evidence" value="ECO:0007669"/>
    <property type="project" value="TreeGrafter"/>
</dbReference>
<protein>
    <recommendedName>
        <fullName evidence="2">F-box domain-containing protein</fullName>
    </recommendedName>
</protein>
<feature type="domain" description="F-box" evidence="2">
    <location>
        <begin position="50"/>
        <end position="90"/>
    </location>
</feature>
<evidence type="ECO:0000259" key="2">
    <source>
        <dbReference type="SMART" id="SM00256"/>
    </source>
</evidence>
<sequence length="404" mass="44624">MTSIERAMGKASSSSKTKSETNKSSKTHRTTTSTSTSTFTSTCTVWFELINDDVLQKILEKLPALSFASAACVSKTWNQLCNRILSRPRISSALSLNPSPHVAVEEVFDKVLSQPIRPHFAIANIGSRFRLFEAFGFWLITKRLGSNTPFIISVAGGIIGRDALTNEFKEVMWGDITSDSDDEVGEYIEDINDGIVLTVGYVPGLKVEAMPKATPPLRIVKEPQVAIFDKFVKDIKDFKASVSRCISPAGIIMSGEGPVDLKPVIDLLGNGWLPLVDERFLLLPVTWGRVISSKSGNETSNVWGSTKYLSDDGAGIFARDRDKSSGMCDGGMLDLICHQEDVSLVHTLRFCAVADFVVSTIKFHICERDYGDVRQLFDDLIQRLAKEDFDLFAITAWHILVQSQ</sequence>
<dbReference type="OrthoDB" id="509497at2759"/>
<organism evidence="3 4">
    <name type="scientific">Castanea mollissima</name>
    <name type="common">Chinese chestnut</name>
    <dbReference type="NCBI Taxonomy" id="60419"/>
    <lineage>
        <taxon>Eukaryota</taxon>
        <taxon>Viridiplantae</taxon>
        <taxon>Streptophyta</taxon>
        <taxon>Embryophyta</taxon>
        <taxon>Tracheophyta</taxon>
        <taxon>Spermatophyta</taxon>
        <taxon>Magnoliopsida</taxon>
        <taxon>eudicotyledons</taxon>
        <taxon>Gunneridae</taxon>
        <taxon>Pentapetalae</taxon>
        <taxon>rosids</taxon>
        <taxon>fabids</taxon>
        <taxon>Fagales</taxon>
        <taxon>Fagaceae</taxon>
        <taxon>Castanea</taxon>
    </lineage>
</organism>
<dbReference type="AlphaFoldDB" id="A0A8J4RPW6"/>
<accession>A0A8J4RPW6</accession>
<evidence type="ECO:0000313" key="4">
    <source>
        <dbReference type="Proteomes" id="UP000737018"/>
    </source>
</evidence>
<dbReference type="InterPro" id="IPR036047">
    <property type="entry name" value="F-box-like_dom_sf"/>
</dbReference>
<dbReference type="SUPFAM" id="SSF81383">
    <property type="entry name" value="F-box domain"/>
    <property type="match status" value="1"/>
</dbReference>
<dbReference type="CDD" id="cd09917">
    <property type="entry name" value="F-box_SF"/>
    <property type="match status" value="1"/>
</dbReference>
<dbReference type="EMBL" id="JRKL02000578">
    <property type="protein sequence ID" value="KAF3970038.1"/>
    <property type="molecule type" value="Genomic_DNA"/>
</dbReference>
<dbReference type="InterPro" id="IPR001810">
    <property type="entry name" value="F-box_dom"/>
</dbReference>
<evidence type="ECO:0000256" key="1">
    <source>
        <dbReference type="SAM" id="MobiDB-lite"/>
    </source>
</evidence>
<gene>
    <name evidence="3" type="ORF">CMV_006226</name>
</gene>
<dbReference type="Proteomes" id="UP000737018">
    <property type="component" value="Unassembled WGS sequence"/>
</dbReference>
<dbReference type="PANTHER" id="PTHR14939">
    <property type="entry name" value="F-BOX ONLY PROTEIN 22"/>
    <property type="match status" value="1"/>
</dbReference>
<proteinExistence type="predicted"/>
<dbReference type="GO" id="GO:0000209">
    <property type="term" value="P:protein polyubiquitination"/>
    <property type="evidence" value="ECO:0007669"/>
    <property type="project" value="TreeGrafter"/>
</dbReference>
<reference evidence="3" key="1">
    <citation type="submission" date="2020-03" db="EMBL/GenBank/DDBJ databases">
        <title>Castanea mollissima Vanexum genome sequencing.</title>
        <authorList>
            <person name="Staton M."/>
        </authorList>
    </citation>
    <scope>NUCLEOTIDE SEQUENCE</scope>
    <source>
        <tissue evidence="3">Leaf</tissue>
    </source>
</reference>
<feature type="region of interest" description="Disordered" evidence="1">
    <location>
        <begin position="1"/>
        <end position="36"/>
    </location>
</feature>
<keyword evidence="4" id="KW-1185">Reference proteome</keyword>
<name>A0A8J4RPW6_9ROSI</name>
<dbReference type="PANTHER" id="PTHR14939:SF5">
    <property type="entry name" value="F-BOX ONLY PROTEIN 22"/>
    <property type="match status" value="1"/>
</dbReference>
<evidence type="ECO:0000313" key="3">
    <source>
        <dbReference type="EMBL" id="KAF3970038.1"/>
    </source>
</evidence>